<sequence length="255" mass="26435">MDKRLGIGTLALTGFLVSGALNAATIIGSGSTDAQVDFVDFYNSSGGLGEDGVQDFGTPGVNPNFDTFFFEQFDTMGGTRVLTSAVLTLDGEIMGQAQAENEDGLARSDIDFSALVALTLSSPSNNALLTVNPSFSDSFLAETYDGTTDFSGTSGVTYAFFSDTDAASETVTDEAILSEFIGNGTVSLGLDATSVLEALFSGGDVTSEIFADATARSTLVYNYDVVDVSAPGTFIMMGCALGVVGFSNRKRAEKA</sequence>
<protein>
    <recommendedName>
        <fullName evidence="4">PEP-CTERM sorting domain-containing protein</fullName>
    </recommendedName>
</protein>
<dbReference type="RefSeq" id="WP_044056738.1">
    <property type="nucleotide sequence ID" value="NZ_CBCSKJ010000001.1"/>
</dbReference>
<evidence type="ECO:0000256" key="1">
    <source>
        <dbReference type="SAM" id="SignalP"/>
    </source>
</evidence>
<evidence type="ECO:0008006" key="4">
    <source>
        <dbReference type="Google" id="ProtNLM"/>
    </source>
</evidence>
<organism evidence="2 3">
    <name type="scientific">Alteromonas australica</name>
    <dbReference type="NCBI Taxonomy" id="589873"/>
    <lineage>
        <taxon>Bacteria</taxon>
        <taxon>Pseudomonadati</taxon>
        <taxon>Pseudomonadota</taxon>
        <taxon>Gammaproteobacteria</taxon>
        <taxon>Alteromonadales</taxon>
        <taxon>Alteromonadaceae</taxon>
        <taxon>Alteromonas/Salinimonas group</taxon>
        <taxon>Alteromonas</taxon>
    </lineage>
</organism>
<proteinExistence type="predicted"/>
<dbReference type="KEGG" id="aal:EP13_07620"/>
<feature type="signal peptide" evidence="1">
    <location>
        <begin position="1"/>
        <end position="23"/>
    </location>
</feature>
<feature type="chain" id="PRO_5001708774" description="PEP-CTERM sorting domain-containing protein" evidence="1">
    <location>
        <begin position="24"/>
        <end position="255"/>
    </location>
</feature>
<name>A0A075P112_9ALTE</name>
<accession>A0A075P112</accession>
<dbReference type="EMBL" id="CP008849">
    <property type="protein sequence ID" value="AIF98560.1"/>
    <property type="molecule type" value="Genomic_DNA"/>
</dbReference>
<dbReference type="Proteomes" id="UP000056090">
    <property type="component" value="Chromosome"/>
</dbReference>
<evidence type="ECO:0000313" key="3">
    <source>
        <dbReference type="Proteomes" id="UP000056090"/>
    </source>
</evidence>
<gene>
    <name evidence="2" type="ORF">EP13_07620</name>
</gene>
<dbReference type="GeneID" id="78254780"/>
<evidence type="ECO:0000313" key="2">
    <source>
        <dbReference type="EMBL" id="AIF98560.1"/>
    </source>
</evidence>
<dbReference type="AlphaFoldDB" id="A0A075P112"/>
<reference evidence="2 3" key="1">
    <citation type="submission" date="2014-06" db="EMBL/GenBank/DDBJ databases">
        <title>Genomes of Alteromonas australica, a world apart.</title>
        <authorList>
            <person name="Gonzaga A."/>
            <person name="Lopez-Perez M."/>
            <person name="Rodriguez-Valera F."/>
        </authorList>
    </citation>
    <scope>NUCLEOTIDE SEQUENCE [LARGE SCALE GENOMIC DNA]</scope>
    <source>
        <strain evidence="2 3">H 17</strain>
    </source>
</reference>
<keyword evidence="1" id="KW-0732">Signal</keyword>
<dbReference type="NCBIfam" id="NF033208">
    <property type="entry name" value="choice_anch_E"/>
    <property type="match status" value="1"/>
</dbReference>
<keyword evidence="3" id="KW-1185">Reference proteome</keyword>